<dbReference type="EMBL" id="CM000126">
    <property type="protein sequence ID" value="EAY74022.1"/>
    <property type="molecule type" value="Genomic_DNA"/>
</dbReference>
<reference evidence="2 3" key="1">
    <citation type="journal article" date="2005" name="PLoS Biol.">
        <title>The genomes of Oryza sativa: a history of duplications.</title>
        <authorList>
            <person name="Yu J."/>
            <person name="Wang J."/>
            <person name="Lin W."/>
            <person name="Li S."/>
            <person name="Li H."/>
            <person name="Zhou J."/>
            <person name="Ni P."/>
            <person name="Dong W."/>
            <person name="Hu S."/>
            <person name="Zeng C."/>
            <person name="Zhang J."/>
            <person name="Zhang Y."/>
            <person name="Li R."/>
            <person name="Xu Z."/>
            <person name="Li S."/>
            <person name="Li X."/>
            <person name="Zheng H."/>
            <person name="Cong L."/>
            <person name="Lin L."/>
            <person name="Yin J."/>
            <person name="Geng J."/>
            <person name="Li G."/>
            <person name="Shi J."/>
            <person name="Liu J."/>
            <person name="Lv H."/>
            <person name="Li J."/>
            <person name="Wang J."/>
            <person name="Deng Y."/>
            <person name="Ran L."/>
            <person name="Shi X."/>
            <person name="Wang X."/>
            <person name="Wu Q."/>
            <person name="Li C."/>
            <person name="Ren X."/>
            <person name="Wang J."/>
            <person name="Wang X."/>
            <person name="Li D."/>
            <person name="Liu D."/>
            <person name="Zhang X."/>
            <person name="Ji Z."/>
            <person name="Zhao W."/>
            <person name="Sun Y."/>
            <person name="Zhang Z."/>
            <person name="Bao J."/>
            <person name="Han Y."/>
            <person name="Dong L."/>
            <person name="Ji J."/>
            <person name="Chen P."/>
            <person name="Wu S."/>
            <person name="Liu J."/>
            <person name="Xiao Y."/>
            <person name="Bu D."/>
            <person name="Tan J."/>
            <person name="Yang L."/>
            <person name="Ye C."/>
            <person name="Zhang J."/>
            <person name="Xu J."/>
            <person name="Zhou Y."/>
            <person name="Yu Y."/>
            <person name="Zhang B."/>
            <person name="Zhuang S."/>
            <person name="Wei H."/>
            <person name="Liu B."/>
            <person name="Lei M."/>
            <person name="Yu H."/>
            <person name="Li Y."/>
            <person name="Xu H."/>
            <person name="Wei S."/>
            <person name="He X."/>
            <person name="Fang L."/>
            <person name="Zhang Z."/>
            <person name="Zhang Y."/>
            <person name="Huang X."/>
            <person name="Su Z."/>
            <person name="Tong W."/>
            <person name="Li J."/>
            <person name="Tong Z."/>
            <person name="Li S."/>
            <person name="Ye J."/>
            <person name="Wang L."/>
            <person name="Fang L."/>
            <person name="Lei T."/>
            <person name="Chen C."/>
            <person name="Chen H."/>
            <person name="Xu Z."/>
            <person name="Li H."/>
            <person name="Huang H."/>
            <person name="Zhang F."/>
            <person name="Xu H."/>
            <person name="Li N."/>
            <person name="Zhao C."/>
            <person name="Li S."/>
            <person name="Dong L."/>
            <person name="Huang Y."/>
            <person name="Li L."/>
            <person name="Xi Y."/>
            <person name="Qi Q."/>
            <person name="Li W."/>
            <person name="Zhang B."/>
            <person name="Hu W."/>
            <person name="Zhang Y."/>
            <person name="Tian X."/>
            <person name="Jiao Y."/>
            <person name="Liang X."/>
            <person name="Jin J."/>
            <person name="Gao L."/>
            <person name="Zheng W."/>
            <person name="Hao B."/>
            <person name="Liu S."/>
            <person name="Wang W."/>
            <person name="Yuan L."/>
            <person name="Cao M."/>
            <person name="McDermott J."/>
            <person name="Samudrala R."/>
            <person name="Wang J."/>
            <person name="Wong G.K."/>
            <person name="Yang H."/>
        </authorList>
    </citation>
    <scope>NUCLEOTIDE SEQUENCE [LARGE SCALE GENOMIC DNA]</scope>
    <source>
        <strain evidence="3">cv. 93-11</strain>
    </source>
</reference>
<feature type="region of interest" description="Disordered" evidence="1">
    <location>
        <begin position="332"/>
        <end position="398"/>
    </location>
</feature>
<dbReference type="AlphaFoldDB" id="A2WPX6"/>
<dbReference type="Gramene" id="BGIOSGA001656-TA">
    <property type="protein sequence ID" value="BGIOSGA001656-PA"/>
    <property type="gene ID" value="BGIOSGA001656"/>
</dbReference>
<feature type="compositionally biased region" description="Basic and acidic residues" evidence="1">
    <location>
        <begin position="332"/>
        <end position="341"/>
    </location>
</feature>
<evidence type="ECO:0000313" key="3">
    <source>
        <dbReference type="Proteomes" id="UP000007015"/>
    </source>
</evidence>
<proteinExistence type="predicted"/>
<feature type="compositionally biased region" description="Basic residues" evidence="1">
    <location>
        <begin position="342"/>
        <end position="359"/>
    </location>
</feature>
<dbReference type="Proteomes" id="UP000007015">
    <property type="component" value="Chromosome 1"/>
</dbReference>
<sequence length="398" mass="43553">MGDGDDAGPAMLPRASQKLVAAATLIRAMPEPSTPEARSMRRQVQALVEEAAFNKRRAPPPASATRPAREPEEASGTRNNASIPHPGARGRLTVQTSDGRALVTGNHEARRSAKDRLIDTRGALDDGDVRNVLNRKRQGAMPPRPRHPQRGGRYDSEEDKSPTPGPPGTPVFSRRIRSAAIPPRFRQPTTITKYSGETKPETWLNDYRLACQLGGATDDAMIIRNLPLHLADSARTWLEHTYPQTRSTTGTTWSRSDEPLRDFIRRFSKRCTELPSVGDSEIIHAFLEGTTCQELVREQGRNHPTSINALFDIATNFASGEEAVAAIFDGKTKGKRAEGSKPKAKAKKQKRGGQGKKPRQAAQQQQQQGEDSDDALVVERGRKGPRGPPQGEACSTKC</sequence>
<gene>
    <name evidence="2" type="ORF">OsI_01908</name>
</gene>
<feature type="compositionally biased region" description="Basic and acidic residues" evidence="1">
    <location>
        <begin position="152"/>
        <end position="161"/>
    </location>
</feature>
<evidence type="ECO:0000313" key="2">
    <source>
        <dbReference type="EMBL" id="EAY74022.1"/>
    </source>
</evidence>
<accession>A2WPX6</accession>
<name>A2WPX6_ORYSI</name>
<protein>
    <recommendedName>
        <fullName evidence="4">Retrotransposon gag domain-containing protein</fullName>
    </recommendedName>
</protein>
<organism evidence="2 3">
    <name type="scientific">Oryza sativa subsp. indica</name>
    <name type="common">Rice</name>
    <dbReference type="NCBI Taxonomy" id="39946"/>
    <lineage>
        <taxon>Eukaryota</taxon>
        <taxon>Viridiplantae</taxon>
        <taxon>Streptophyta</taxon>
        <taxon>Embryophyta</taxon>
        <taxon>Tracheophyta</taxon>
        <taxon>Spermatophyta</taxon>
        <taxon>Magnoliopsida</taxon>
        <taxon>Liliopsida</taxon>
        <taxon>Poales</taxon>
        <taxon>Poaceae</taxon>
        <taxon>BOP clade</taxon>
        <taxon>Oryzoideae</taxon>
        <taxon>Oryzeae</taxon>
        <taxon>Oryzinae</taxon>
        <taxon>Oryza</taxon>
        <taxon>Oryza sativa</taxon>
    </lineage>
</organism>
<evidence type="ECO:0008006" key="4">
    <source>
        <dbReference type="Google" id="ProtNLM"/>
    </source>
</evidence>
<dbReference type="HOGENOM" id="CLU_693335_0_0_1"/>
<feature type="region of interest" description="Disordered" evidence="1">
    <location>
        <begin position="28"/>
        <end position="182"/>
    </location>
</feature>
<feature type="compositionally biased region" description="Basic and acidic residues" evidence="1">
    <location>
        <begin position="107"/>
        <end position="129"/>
    </location>
</feature>
<feature type="compositionally biased region" description="Basic residues" evidence="1">
    <location>
        <begin position="133"/>
        <end position="150"/>
    </location>
</feature>
<keyword evidence="3" id="KW-1185">Reference proteome</keyword>
<evidence type="ECO:0000256" key="1">
    <source>
        <dbReference type="SAM" id="MobiDB-lite"/>
    </source>
</evidence>